<feature type="transmembrane region" description="Helical" evidence="1">
    <location>
        <begin position="252"/>
        <end position="271"/>
    </location>
</feature>
<feature type="transmembrane region" description="Helical" evidence="1">
    <location>
        <begin position="132"/>
        <end position="155"/>
    </location>
</feature>
<dbReference type="AlphaFoldDB" id="A0A4D6HB74"/>
<dbReference type="GO" id="GO:0005886">
    <property type="term" value="C:plasma membrane"/>
    <property type="evidence" value="ECO:0007669"/>
    <property type="project" value="UniProtKB-SubCell"/>
</dbReference>
<accession>A0A4D6HB74</accession>
<evidence type="ECO:0000313" key="2">
    <source>
        <dbReference type="EMBL" id="QCC50302.1"/>
    </source>
</evidence>
<dbReference type="Proteomes" id="UP000296706">
    <property type="component" value="Chromosome"/>
</dbReference>
<dbReference type="OrthoDB" id="86287at2157"/>
<dbReference type="GeneID" id="39846839"/>
<dbReference type="PANTHER" id="PTHR43471">
    <property type="entry name" value="ABC TRANSPORTER PERMEASE"/>
    <property type="match status" value="1"/>
</dbReference>
<gene>
    <name evidence="2" type="ORF">DV733_03200</name>
</gene>
<keyword evidence="1" id="KW-0812">Transmembrane</keyword>
<dbReference type="RefSeq" id="WP_049993747.1">
    <property type="nucleotide sequence ID" value="NZ_CP031310.1"/>
</dbReference>
<organism evidence="2 3">
    <name type="scientific">Halapricum salinum</name>
    <dbReference type="NCBI Taxonomy" id="1457250"/>
    <lineage>
        <taxon>Archaea</taxon>
        <taxon>Methanobacteriati</taxon>
        <taxon>Methanobacteriota</taxon>
        <taxon>Stenosarchaea group</taxon>
        <taxon>Halobacteria</taxon>
        <taxon>Halobacteriales</taxon>
        <taxon>Haloarculaceae</taxon>
        <taxon>Halapricum</taxon>
    </lineage>
</organism>
<feature type="transmembrane region" description="Helical" evidence="1">
    <location>
        <begin position="51"/>
        <end position="70"/>
    </location>
</feature>
<evidence type="ECO:0000256" key="1">
    <source>
        <dbReference type="SAM" id="Phobius"/>
    </source>
</evidence>
<feature type="transmembrane region" description="Helical" evidence="1">
    <location>
        <begin position="167"/>
        <end position="185"/>
    </location>
</feature>
<feature type="transmembrane region" description="Helical" evidence="1">
    <location>
        <begin position="102"/>
        <end position="126"/>
    </location>
</feature>
<dbReference type="KEGG" id="hsn:DV733_03200"/>
<feature type="transmembrane region" description="Helical" evidence="1">
    <location>
        <begin position="21"/>
        <end position="39"/>
    </location>
</feature>
<name>A0A4D6HB74_9EURY</name>
<protein>
    <submittedName>
        <fullName evidence="2">ABC transporter</fullName>
    </submittedName>
</protein>
<sequence>MNRLLQIARKDFRDAARDRELYVAGALFLLLGLAIGYIVGGSPEQADGASVAFGSLAGLTFIGTLAAVALSQNQIVGKRSSGELRVLLSLPFSRRDVVYGSFFGRWALLATMSIVTLVVAAGLAFLRGAPVGVAPLLGAIVLASVLLGVFVSLAVGLSAGSENTARAAAGSFGIFIVVLFLWGQLPGIVRYVLNGFSSPTGATPSWAKAWGHLQPIAALRNLSVDVFPDLAPALSAFANSIPESQPVYTEPWFGALVVLAWVVLPVTAGYLKLRGADL</sequence>
<keyword evidence="1" id="KW-1133">Transmembrane helix</keyword>
<proteinExistence type="predicted"/>
<keyword evidence="1" id="KW-0472">Membrane</keyword>
<keyword evidence="3" id="KW-1185">Reference proteome</keyword>
<dbReference type="EMBL" id="CP031310">
    <property type="protein sequence ID" value="QCC50302.1"/>
    <property type="molecule type" value="Genomic_DNA"/>
</dbReference>
<evidence type="ECO:0000313" key="3">
    <source>
        <dbReference type="Proteomes" id="UP000296706"/>
    </source>
</evidence>
<reference evidence="2 3" key="1">
    <citation type="journal article" date="2019" name="Nat. Commun.">
        <title>A new type of DNA phosphorothioation-based antiviral system in archaea.</title>
        <authorList>
            <person name="Xiong L."/>
            <person name="Liu S."/>
            <person name="Chen S."/>
            <person name="Xiao Y."/>
            <person name="Zhu B."/>
            <person name="Gao Y."/>
            <person name="Zhang Y."/>
            <person name="Chen B."/>
            <person name="Luo J."/>
            <person name="Deng Z."/>
            <person name="Chen X."/>
            <person name="Wang L."/>
            <person name="Chen S."/>
        </authorList>
    </citation>
    <scope>NUCLEOTIDE SEQUENCE [LARGE SCALE GENOMIC DNA]</scope>
    <source>
        <strain evidence="2 3">CBA1105</strain>
    </source>
</reference>
<dbReference type="Pfam" id="PF12679">
    <property type="entry name" value="ABC2_membrane_2"/>
    <property type="match status" value="1"/>
</dbReference>
<dbReference type="GO" id="GO:0140359">
    <property type="term" value="F:ABC-type transporter activity"/>
    <property type="evidence" value="ECO:0007669"/>
    <property type="project" value="InterPro"/>
</dbReference>